<gene>
    <name evidence="4" type="ORF">XD72_0425</name>
    <name evidence="5" type="ORF">XE07_0311</name>
</gene>
<reference evidence="5" key="1">
    <citation type="journal article" date="2015" name="MBio">
        <title>Genome-resolved metagenomic analysis reveals roles for candidate phyla and other microbial community members in biogeochemical transformations in oil reservoirs.</title>
        <authorList>
            <person name="Hu P."/>
            <person name="Tom L."/>
            <person name="Singh A."/>
            <person name="Thomas B.C."/>
            <person name="Baker B.J."/>
            <person name="Piceno Y.M."/>
            <person name="Andersen G.L."/>
            <person name="Banfield J.F."/>
        </authorList>
    </citation>
    <scope>NUCLEOTIDE SEQUENCE [LARGE SCALE GENOMIC DNA]</scope>
    <source>
        <strain evidence="5">56_747</strain>
    </source>
</reference>
<dbReference type="SUPFAM" id="SSF118196">
    <property type="entry name" value="YaeB-like"/>
    <property type="match status" value="1"/>
</dbReference>
<sequence length="151" mass="16883">MNLEPATFTPIGVVHCDFGEPADPKTMRNALCTLEIDEKYQGALVGLEKFRNIFVIYHIHRALGYDLQVHPMGDESIPKRGLFATRTPRRPNPIGLTVVEILNIEGNKITVTGLDALDESPILDIKPYEEHFDSPKGVEAEKNPDYRPSEG</sequence>
<dbReference type="CDD" id="cd09281">
    <property type="entry name" value="UPF0066"/>
    <property type="match status" value="1"/>
</dbReference>
<dbReference type="PANTHER" id="PTHR12818:SF0">
    <property type="entry name" value="TRNA (ADENINE(37)-N6)-METHYLTRANSFERASE"/>
    <property type="match status" value="1"/>
</dbReference>
<dbReference type="EMBL" id="LGHB01000002">
    <property type="protein sequence ID" value="KUK97481.1"/>
    <property type="molecule type" value="Genomic_DNA"/>
</dbReference>
<evidence type="ECO:0000313" key="5">
    <source>
        <dbReference type="EMBL" id="KUK97481.1"/>
    </source>
</evidence>
<dbReference type="AlphaFoldDB" id="A0A124FML8"/>
<dbReference type="Gene3D" id="2.40.30.70">
    <property type="entry name" value="YaeB-like"/>
    <property type="match status" value="1"/>
</dbReference>
<accession>A0A124FML8</accession>
<evidence type="ECO:0000313" key="7">
    <source>
        <dbReference type="Proteomes" id="UP000057043"/>
    </source>
</evidence>
<organism evidence="4 7">
    <name type="scientific">Methanothrix harundinacea</name>
    <dbReference type="NCBI Taxonomy" id="301375"/>
    <lineage>
        <taxon>Archaea</taxon>
        <taxon>Methanobacteriati</taxon>
        <taxon>Methanobacteriota</taxon>
        <taxon>Stenosarchaea group</taxon>
        <taxon>Methanomicrobia</taxon>
        <taxon>Methanotrichales</taxon>
        <taxon>Methanotrichaceae</taxon>
        <taxon>Methanothrix</taxon>
    </lineage>
</organism>
<dbReference type="NCBIfam" id="TIGR00104">
    <property type="entry name" value="tRNA_TsaA"/>
    <property type="match status" value="1"/>
</dbReference>
<evidence type="ECO:0000313" key="4">
    <source>
        <dbReference type="EMBL" id="KUK45176.1"/>
    </source>
</evidence>
<feature type="domain" description="TsaA-like" evidence="3">
    <location>
        <begin position="8"/>
        <end position="137"/>
    </location>
</feature>
<dbReference type="InterPro" id="IPR023370">
    <property type="entry name" value="TrmO-like_N"/>
</dbReference>
<dbReference type="EMBL" id="LGFT01000007">
    <property type="protein sequence ID" value="KUK45176.1"/>
    <property type="molecule type" value="Genomic_DNA"/>
</dbReference>
<evidence type="ECO:0000313" key="6">
    <source>
        <dbReference type="Proteomes" id="UP000053961"/>
    </source>
</evidence>
<name>A0A124FML8_9EURY</name>
<dbReference type="Proteomes" id="UP000057043">
    <property type="component" value="Unassembled WGS sequence"/>
</dbReference>
<dbReference type="Pfam" id="PF01980">
    <property type="entry name" value="TrmO_N"/>
    <property type="match status" value="1"/>
</dbReference>
<dbReference type="PANTHER" id="PTHR12818">
    <property type="entry name" value="TRNA (ADENINE(37)-N6)-METHYLTRANSFERASE"/>
    <property type="match status" value="1"/>
</dbReference>
<comment type="similarity">
    <text evidence="2">Belongs to the tRNA methyltransferase O family.</text>
</comment>
<dbReference type="InterPro" id="IPR036414">
    <property type="entry name" value="YaeB_N_sf"/>
</dbReference>
<keyword evidence="1" id="KW-0949">S-adenosyl-L-methionine</keyword>
<evidence type="ECO:0000256" key="2">
    <source>
        <dbReference type="ARBA" id="ARBA00033753"/>
    </source>
</evidence>
<dbReference type="PATRIC" id="fig|301375.6.peg.1877"/>
<dbReference type="PROSITE" id="PS51668">
    <property type="entry name" value="TSAA_2"/>
    <property type="match status" value="1"/>
</dbReference>
<dbReference type="Proteomes" id="UP000053961">
    <property type="component" value="Unassembled WGS sequence"/>
</dbReference>
<evidence type="ECO:0000256" key="1">
    <source>
        <dbReference type="ARBA" id="ARBA00022691"/>
    </source>
</evidence>
<proteinExistence type="inferred from homology"/>
<comment type="caution">
    <text evidence="4">The sequence shown here is derived from an EMBL/GenBank/DDBJ whole genome shotgun (WGS) entry which is preliminary data.</text>
</comment>
<protein>
    <recommendedName>
        <fullName evidence="3">TsaA-like domain-containing protein</fullName>
    </recommendedName>
</protein>
<dbReference type="InterPro" id="IPR036413">
    <property type="entry name" value="YaeB-like_sf"/>
</dbReference>
<reference evidence="6 7" key="2">
    <citation type="journal article" date="2015" name="MBio">
        <title>Genome-Resolved Metagenomic Analysis Reveals Roles for Candidate Phyla and Other Microbial Community Members in Biogeochemical Transformations in Oil Reservoirs.</title>
        <authorList>
            <person name="Hu P."/>
            <person name="Tom L."/>
            <person name="Singh A."/>
            <person name="Thomas B.C."/>
            <person name="Baker B.J."/>
            <person name="Piceno Y.M."/>
            <person name="Andersen G.L."/>
            <person name="Banfield J.F."/>
        </authorList>
    </citation>
    <scope>NUCLEOTIDE SEQUENCE [LARGE SCALE GENOMIC DNA]</scope>
    <source>
        <strain evidence="4">57_489</strain>
    </source>
</reference>
<evidence type="ECO:0000259" key="3">
    <source>
        <dbReference type="PROSITE" id="PS51668"/>
    </source>
</evidence>
<dbReference type="InterPro" id="IPR040372">
    <property type="entry name" value="YaeB-like"/>
</dbReference>